<protein>
    <recommendedName>
        <fullName evidence="3">Ras-GEF domain-containing protein</fullName>
    </recommendedName>
</protein>
<evidence type="ECO:0000313" key="4">
    <source>
        <dbReference type="EMBL" id="KAH7642892.1"/>
    </source>
</evidence>
<sequence>MTIYMTQQQQQSNVNVNDNSIQMKTNRIPANYQLLKIDNGDNNDDQQQNDVDTTAIDNDHAQIICTTTTTTTTMNKGNFLRKIERFGTDVCDTCLFPLALPMDGSDIYRGHSTWESIDLLADCVLMLWTESSSSSSTTTTTTTNQRSLNNVLGDPIRFLCFHSELMDGRKFPYVKSNIGRKYDPLPFRRWCSELDLRGMMANNDNQQQSESASSSVMVETEDADMILENFRRKSLTICRQFAYKQELQNPKRLAARITRLERQNFLQLTRREVLNYLFGKIPSNNQNLHQMIRFARELSQLVGCWILTETSVEGQKQTIATIIEVSFILFMRKNFQSFESIMRGLRLPSIYSLQESWRSLRLNNPIHFRNIGNQSLIDIINEYQYKDVHIRQKLNELTANERQRRLRRQRKQMAKMVKKTETTMTTKKRFWPFPVMMRKRKIKQQKEMIINNDDDDDDVTIAASYMSLLTKKFDPSSINKGGGFPHHQQNDDCLRSLRMYIEQQFIVARDHQPLMPDRWRIISIRNIGTNIHRLLIIEFLKLYKHFMEQIEQYRF</sequence>
<accession>A0A9D4SI77</accession>
<dbReference type="InterPro" id="IPR036964">
    <property type="entry name" value="RASGEF_cat_dom_sf"/>
</dbReference>
<dbReference type="InterPro" id="IPR001895">
    <property type="entry name" value="RASGEF_cat_dom"/>
</dbReference>
<dbReference type="AlphaFoldDB" id="A0A9D4SI77"/>
<organism evidence="4">
    <name type="scientific">Dermatophagoides farinae</name>
    <name type="common">American house dust mite</name>
    <dbReference type="NCBI Taxonomy" id="6954"/>
    <lineage>
        <taxon>Eukaryota</taxon>
        <taxon>Metazoa</taxon>
        <taxon>Ecdysozoa</taxon>
        <taxon>Arthropoda</taxon>
        <taxon>Chelicerata</taxon>
        <taxon>Arachnida</taxon>
        <taxon>Acari</taxon>
        <taxon>Acariformes</taxon>
        <taxon>Sarcoptiformes</taxon>
        <taxon>Astigmata</taxon>
        <taxon>Psoroptidia</taxon>
        <taxon>Analgoidea</taxon>
        <taxon>Pyroglyphidae</taxon>
        <taxon>Dermatophagoidinae</taxon>
        <taxon>Dermatophagoides</taxon>
    </lineage>
</organism>
<gene>
    <name evidence="4" type="ORF">HUG17_9583</name>
</gene>
<keyword evidence="1 2" id="KW-0344">Guanine-nucleotide releasing factor</keyword>
<dbReference type="InterPro" id="IPR023578">
    <property type="entry name" value="Ras_GEF_dom_sf"/>
</dbReference>
<dbReference type="PANTHER" id="PTHR23113">
    <property type="entry name" value="GUANINE NUCLEOTIDE EXCHANGE FACTOR"/>
    <property type="match status" value="1"/>
</dbReference>
<dbReference type="GO" id="GO:0007264">
    <property type="term" value="P:small GTPase-mediated signal transduction"/>
    <property type="evidence" value="ECO:0007669"/>
    <property type="project" value="InterPro"/>
</dbReference>
<evidence type="ECO:0000256" key="1">
    <source>
        <dbReference type="ARBA" id="ARBA00022658"/>
    </source>
</evidence>
<dbReference type="SUPFAM" id="SSF48366">
    <property type="entry name" value="Ras GEF"/>
    <property type="match status" value="1"/>
</dbReference>
<dbReference type="GO" id="GO:0005085">
    <property type="term" value="F:guanyl-nucleotide exchange factor activity"/>
    <property type="evidence" value="ECO:0007669"/>
    <property type="project" value="UniProtKB-KW"/>
</dbReference>
<dbReference type="Gene3D" id="1.10.840.10">
    <property type="entry name" value="Ras guanine-nucleotide exchange factors catalytic domain"/>
    <property type="match status" value="1"/>
</dbReference>
<dbReference type="EMBL" id="SDOV01000003">
    <property type="protein sequence ID" value="KAH7642892.1"/>
    <property type="molecule type" value="Genomic_DNA"/>
</dbReference>
<dbReference type="Proteomes" id="UP000828236">
    <property type="component" value="Unassembled WGS sequence"/>
</dbReference>
<evidence type="ECO:0000259" key="3">
    <source>
        <dbReference type="PROSITE" id="PS50009"/>
    </source>
</evidence>
<dbReference type="Pfam" id="PF00617">
    <property type="entry name" value="RasGEF"/>
    <property type="match status" value="1"/>
</dbReference>
<proteinExistence type="predicted"/>
<reference evidence="4" key="1">
    <citation type="submission" date="2020-06" db="EMBL/GenBank/DDBJ databases">
        <authorList>
            <person name="Ji K."/>
            <person name="Li J."/>
        </authorList>
    </citation>
    <scope>NUCLEOTIDE SEQUENCE</scope>
    <source>
        <strain evidence="4">JKM2019</strain>
        <tissue evidence="4">Whole body</tissue>
    </source>
</reference>
<evidence type="ECO:0000256" key="2">
    <source>
        <dbReference type="PROSITE-ProRule" id="PRU00168"/>
    </source>
</evidence>
<reference evidence="4" key="2">
    <citation type="journal article" date="2021" name="World Allergy Organ. J.">
        <title>Chromosome-level assembly of Dermatophagoides farinae genome and transcriptome reveals two novel allergens Der f 37 and Der f 39.</title>
        <authorList>
            <person name="Chen J."/>
            <person name="Cai Z."/>
            <person name="Fan D."/>
            <person name="Hu J."/>
            <person name="Hou Y."/>
            <person name="He Y."/>
            <person name="Zhang Z."/>
            <person name="Zhao Z."/>
            <person name="Gao P."/>
            <person name="Hu W."/>
            <person name="Sun J."/>
            <person name="Li J."/>
            <person name="Ji K."/>
        </authorList>
    </citation>
    <scope>NUCLEOTIDE SEQUENCE</scope>
    <source>
        <strain evidence="4">JKM2019</strain>
    </source>
</reference>
<name>A0A9D4SI77_DERFA</name>
<feature type="domain" description="Ras-GEF" evidence="3">
    <location>
        <begin position="249"/>
        <end position="502"/>
    </location>
</feature>
<dbReference type="PANTHER" id="PTHR23113:SF99">
    <property type="entry name" value="RASGEF DOMAIN-CONTAINING PROTEIN"/>
    <property type="match status" value="1"/>
</dbReference>
<comment type="caution">
    <text evidence="4">The sequence shown here is derived from an EMBL/GenBank/DDBJ whole genome shotgun (WGS) entry which is preliminary data.</text>
</comment>
<dbReference type="SMART" id="SM00147">
    <property type="entry name" value="RasGEF"/>
    <property type="match status" value="1"/>
</dbReference>
<dbReference type="PROSITE" id="PS50009">
    <property type="entry name" value="RASGEF_CAT"/>
    <property type="match status" value="1"/>
</dbReference>
<dbReference type="InterPro" id="IPR008937">
    <property type="entry name" value="Ras-like_GEF"/>
</dbReference>